<name>A0A1M5HGM4_9ACTN</name>
<keyword evidence="3" id="KW-1185">Reference proteome</keyword>
<evidence type="ECO:0000313" key="2">
    <source>
        <dbReference type="EMBL" id="SHG15093.1"/>
    </source>
</evidence>
<sequence>MTSRSAARTTAARTLAASLAVPALLLTGCGASADEQRLEAFCEQVPDLLSDITDDVNAVYSDPQSAPDVLNEAVGKLEEVQPPADAEEVWGDLVSSWRAFTDLIESADLSDPSANTDLAEEATRLQGDLVSAGEAVDTFGQENC</sequence>
<evidence type="ECO:0000313" key="3">
    <source>
        <dbReference type="Proteomes" id="UP000184471"/>
    </source>
</evidence>
<reference evidence="2 3" key="1">
    <citation type="submission" date="2016-11" db="EMBL/GenBank/DDBJ databases">
        <authorList>
            <person name="Jaros S."/>
            <person name="Januszkiewicz K."/>
            <person name="Wedrychowicz H."/>
        </authorList>
    </citation>
    <scope>NUCLEOTIDE SEQUENCE [LARGE SCALE GENOMIC DNA]</scope>
    <source>
        <strain evidence="2 3">DSM 45408</strain>
    </source>
</reference>
<dbReference type="PROSITE" id="PS51257">
    <property type="entry name" value="PROKAR_LIPOPROTEIN"/>
    <property type="match status" value="1"/>
</dbReference>
<protein>
    <submittedName>
        <fullName evidence="2">Uncharacterized protein</fullName>
    </submittedName>
</protein>
<dbReference type="OrthoDB" id="5193912at2"/>
<feature type="signal peptide" evidence="1">
    <location>
        <begin position="1"/>
        <end position="33"/>
    </location>
</feature>
<dbReference type="AlphaFoldDB" id="A0A1M5HGM4"/>
<feature type="chain" id="PRO_5013245848" evidence="1">
    <location>
        <begin position="34"/>
        <end position="144"/>
    </location>
</feature>
<evidence type="ECO:0000256" key="1">
    <source>
        <dbReference type="SAM" id="SignalP"/>
    </source>
</evidence>
<dbReference type="EMBL" id="FQVX01000002">
    <property type="protein sequence ID" value="SHG15093.1"/>
    <property type="molecule type" value="Genomic_DNA"/>
</dbReference>
<organism evidence="2 3">
    <name type="scientific">Geodermatophilus nigrescens</name>
    <dbReference type="NCBI Taxonomy" id="1070870"/>
    <lineage>
        <taxon>Bacteria</taxon>
        <taxon>Bacillati</taxon>
        <taxon>Actinomycetota</taxon>
        <taxon>Actinomycetes</taxon>
        <taxon>Geodermatophilales</taxon>
        <taxon>Geodermatophilaceae</taxon>
        <taxon>Geodermatophilus</taxon>
    </lineage>
</organism>
<gene>
    <name evidence="2" type="ORF">SAMN05444351_1586</name>
</gene>
<proteinExistence type="predicted"/>
<dbReference type="RefSeq" id="WP_073419671.1">
    <property type="nucleotide sequence ID" value="NZ_FQVX01000002.1"/>
</dbReference>
<accession>A0A1M5HGM4</accession>
<dbReference type="STRING" id="1070870.SAMN05444351_1586"/>
<keyword evidence="1" id="KW-0732">Signal</keyword>
<dbReference type="Proteomes" id="UP000184471">
    <property type="component" value="Unassembled WGS sequence"/>
</dbReference>